<evidence type="ECO:0000313" key="1">
    <source>
        <dbReference type="EMBL" id="GAI18531.1"/>
    </source>
</evidence>
<gene>
    <name evidence="1" type="ORF">S06H3_34662</name>
</gene>
<accession>X1MKG2</accession>
<comment type="caution">
    <text evidence="1">The sequence shown here is derived from an EMBL/GenBank/DDBJ whole genome shotgun (WGS) entry which is preliminary data.</text>
</comment>
<name>X1MKG2_9ZZZZ</name>
<proteinExistence type="predicted"/>
<organism evidence="1">
    <name type="scientific">marine sediment metagenome</name>
    <dbReference type="NCBI Taxonomy" id="412755"/>
    <lineage>
        <taxon>unclassified sequences</taxon>
        <taxon>metagenomes</taxon>
        <taxon>ecological metagenomes</taxon>
    </lineage>
</organism>
<reference evidence="1" key="1">
    <citation type="journal article" date="2014" name="Front. Microbiol.">
        <title>High frequency of phylogenetically diverse reductive dehalogenase-homologous genes in deep subseafloor sedimentary metagenomes.</title>
        <authorList>
            <person name="Kawai M."/>
            <person name="Futagami T."/>
            <person name="Toyoda A."/>
            <person name="Takaki Y."/>
            <person name="Nishi S."/>
            <person name="Hori S."/>
            <person name="Arai W."/>
            <person name="Tsubouchi T."/>
            <person name="Morono Y."/>
            <person name="Uchiyama I."/>
            <person name="Ito T."/>
            <person name="Fujiyama A."/>
            <person name="Inagaki F."/>
            <person name="Takami H."/>
        </authorList>
    </citation>
    <scope>NUCLEOTIDE SEQUENCE</scope>
    <source>
        <strain evidence="1">Expedition CK06-06</strain>
    </source>
</reference>
<dbReference type="EMBL" id="BARV01020828">
    <property type="protein sequence ID" value="GAI18531.1"/>
    <property type="molecule type" value="Genomic_DNA"/>
</dbReference>
<sequence>PEQPYLHDHHALAGHQKQPLLDHQHTEARVPDLCEWPFA</sequence>
<feature type="non-terminal residue" evidence="1">
    <location>
        <position position="1"/>
    </location>
</feature>
<protein>
    <submittedName>
        <fullName evidence="1">Uncharacterized protein</fullName>
    </submittedName>
</protein>
<dbReference type="AlphaFoldDB" id="X1MKG2"/>